<dbReference type="PROSITE" id="PS50943">
    <property type="entry name" value="HTH_CROC1"/>
    <property type="match status" value="1"/>
</dbReference>
<dbReference type="AlphaFoldDB" id="A0A6M1L3Z3"/>
<dbReference type="SMART" id="SM00530">
    <property type="entry name" value="HTH_XRE"/>
    <property type="match status" value="1"/>
</dbReference>
<dbReference type="InterPro" id="IPR043917">
    <property type="entry name" value="DUF5753"/>
</dbReference>
<dbReference type="Pfam" id="PF19054">
    <property type="entry name" value="DUF5753"/>
    <property type="match status" value="1"/>
</dbReference>
<comment type="caution">
    <text evidence="2">The sequence shown here is derived from an EMBL/GenBank/DDBJ whole genome shotgun (WGS) entry which is preliminary data.</text>
</comment>
<reference evidence="2 3" key="1">
    <citation type="submission" date="2020-02" db="EMBL/GenBank/DDBJ databases">
        <title>Draft Genome Sequence of Verrucosispora sp. Strain CWR15, Isolated from Gulf of Mexico Sponge.</title>
        <authorList>
            <person name="Kennedy S.J."/>
            <person name="Cella E."/>
            <person name="Azarian T."/>
            <person name="Baker B.J."/>
            <person name="Shaw L.N."/>
        </authorList>
    </citation>
    <scope>NUCLEOTIDE SEQUENCE [LARGE SCALE GENOMIC DNA]</scope>
    <source>
        <strain evidence="2 3">CWR15</strain>
    </source>
</reference>
<dbReference type="CDD" id="cd00093">
    <property type="entry name" value="HTH_XRE"/>
    <property type="match status" value="1"/>
</dbReference>
<dbReference type="InterPro" id="IPR001387">
    <property type="entry name" value="Cro/C1-type_HTH"/>
</dbReference>
<organism evidence="2 3">
    <name type="scientific">Verrucosispora sioxanthis</name>
    <dbReference type="NCBI Taxonomy" id="2499994"/>
    <lineage>
        <taxon>Bacteria</taxon>
        <taxon>Bacillati</taxon>
        <taxon>Actinomycetota</taxon>
        <taxon>Actinomycetes</taxon>
        <taxon>Micromonosporales</taxon>
        <taxon>Micromonosporaceae</taxon>
        <taxon>Micromonospora</taxon>
    </lineage>
</organism>
<evidence type="ECO:0000259" key="1">
    <source>
        <dbReference type="PROSITE" id="PS50943"/>
    </source>
</evidence>
<sequence length="285" mass="31653">MRRPPRNAEWFSAGDCGGSVEQTTADLIRSQLRRLRVTAGLSQEEFGKLVHYSASMVSAVETGARPYDRQLLARADEVLTSDGLLGSLLRIAEREGQPSWFLPWLDAERQARQLRVFQPTLVPALLQTEGYARAVIRCDDLLSDDEVEQRVAARLDRQAILDQPDPPQLIAVVDEAILHRRDERFRTLMGHQIEHLIACAERPSVSVHVVPLSVGLHIGLSGPFSLARGADGGWVASQETQLTAAPTDNEANLATLLARWETVRNEALSRQQSIALLNEMVKSWP</sequence>
<dbReference type="Gene3D" id="1.10.260.40">
    <property type="entry name" value="lambda repressor-like DNA-binding domains"/>
    <property type="match status" value="1"/>
</dbReference>
<feature type="domain" description="HTH cro/C1-type" evidence="1">
    <location>
        <begin position="32"/>
        <end position="85"/>
    </location>
</feature>
<evidence type="ECO:0000313" key="3">
    <source>
        <dbReference type="Proteomes" id="UP000478148"/>
    </source>
</evidence>
<dbReference type="Pfam" id="PF13560">
    <property type="entry name" value="HTH_31"/>
    <property type="match status" value="1"/>
</dbReference>
<accession>A0A6M1L3Z3</accession>
<proteinExistence type="predicted"/>
<dbReference type="EMBL" id="SAIY01000004">
    <property type="protein sequence ID" value="NGM13687.1"/>
    <property type="molecule type" value="Genomic_DNA"/>
</dbReference>
<dbReference type="GO" id="GO:0003677">
    <property type="term" value="F:DNA binding"/>
    <property type="evidence" value="ECO:0007669"/>
    <property type="project" value="InterPro"/>
</dbReference>
<dbReference type="SUPFAM" id="SSF47413">
    <property type="entry name" value="lambda repressor-like DNA-binding domains"/>
    <property type="match status" value="1"/>
</dbReference>
<dbReference type="InterPro" id="IPR010982">
    <property type="entry name" value="Lambda_DNA-bd_dom_sf"/>
</dbReference>
<dbReference type="Proteomes" id="UP000478148">
    <property type="component" value="Unassembled WGS sequence"/>
</dbReference>
<gene>
    <name evidence="2" type="ORF">ENC19_13935</name>
</gene>
<keyword evidence="3" id="KW-1185">Reference proteome</keyword>
<evidence type="ECO:0000313" key="2">
    <source>
        <dbReference type="EMBL" id="NGM13687.1"/>
    </source>
</evidence>
<name>A0A6M1L3Z3_9ACTN</name>
<protein>
    <submittedName>
        <fullName evidence="2">Helix-turn-helix transcriptional regulator</fullName>
    </submittedName>
</protein>